<keyword evidence="3" id="KW-1185">Reference proteome</keyword>
<evidence type="ECO:0000313" key="3">
    <source>
        <dbReference type="Proteomes" id="UP000249340"/>
    </source>
</evidence>
<evidence type="ECO:0000256" key="1">
    <source>
        <dbReference type="SAM" id="MobiDB-lite"/>
    </source>
</evidence>
<proteinExistence type="predicted"/>
<name>A0A345T275_9ACTN</name>
<dbReference type="Proteomes" id="UP000249340">
    <property type="component" value="Chromosome"/>
</dbReference>
<dbReference type="KEGG" id="stri:C7M71_024445"/>
<sequence length="88" mass="9158">MAEGFPEADRTGTAPGAPFASAMPPVSELSAVVLEETGHAGVDAELARLEELDGTATETHAALYEDVHQRLRDTLTALDHRPGPAPGP</sequence>
<gene>
    <name evidence="2" type="ORF">C7M71_024445</name>
</gene>
<organism evidence="2 3">
    <name type="scientific">Peterkaempfera bronchialis</name>
    <dbReference type="NCBI Taxonomy" id="2126346"/>
    <lineage>
        <taxon>Bacteria</taxon>
        <taxon>Bacillati</taxon>
        <taxon>Actinomycetota</taxon>
        <taxon>Actinomycetes</taxon>
        <taxon>Kitasatosporales</taxon>
        <taxon>Streptomycetaceae</taxon>
        <taxon>Peterkaempfera</taxon>
    </lineage>
</organism>
<dbReference type="RefSeq" id="WP_111492543.1">
    <property type="nucleotide sequence ID" value="NZ_CP031264.1"/>
</dbReference>
<protein>
    <submittedName>
        <fullName evidence="2">Uncharacterized protein</fullName>
    </submittedName>
</protein>
<dbReference type="OrthoDB" id="3873239at2"/>
<dbReference type="EMBL" id="CP031264">
    <property type="protein sequence ID" value="AXI80080.1"/>
    <property type="molecule type" value="Genomic_DNA"/>
</dbReference>
<accession>A0A345T275</accession>
<feature type="region of interest" description="Disordered" evidence="1">
    <location>
        <begin position="1"/>
        <end position="21"/>
    </location>
</feature>
<evidence type="ECO:0000313" key="2">
    <source>
        <dbReference type="EMBL" id="AXI80080.1"/>
    </source>
</evidence>
<dbReference type="AlphaFoldDB" id="A0A345T275"/>
<reference evidence="3" key="1">
    <citation type="submission" date="2018-07" db="EMBL/GenBank/DDBJ databases">
        <title>Streptacidiphilus bronchialis DSM 106435 chromosome.</title>
        <authorList>
            <person name="Batra D."/>
            <person name="Gulvik C.A."/>
        </authorList>
    </citation>
    <scope>NUCLEOTIDE SEQUENCE [LARGE SCALE GENOMIC DNA]</scope>
    <source>
        <strain evidence="3">DSM 106435</strain>
    </source>
</reference>